<proteinExistence type="predicted"/>
<keyword evidence="4 5" id="KW-0472">Membrane</keyword>
<evidence type="ECO:0000256" key="5">
    <source>
        <dbReference type="SAM" id="Phobius"/>
    </source>
</evidence>
<keyword evidence="2 5" id="KW-0812">Transmembrane</keyword>
<feature type="domain" description="Bacterial virulence protein VirB8" evidence="6">
    <location>
        <begin position="22"/>
        <end position="228"/>
    </location>
</feature>
<dbReference type="EMBL" id="MTEJ01000038">
    <property type="protein sequence ID" value="OQX13893.1"/>
    <property type="molecule type" value="Genomic_DNA"/>
</dbReference>
<dbReference type="Gene3D" id="3.10.450.230">
    <property type="entry name" value="VirB8 protein"/>
    <property type="match status" value="1"/>
</dbReference>
<dbReference type="STRING" id="1123401.GCA_000621325_03170"/>
<dbReference type="SUPFAM" id="SSF54427">
    <property type="entry name" value="NTF2-like"/>
    <property type="match status" value="1"/>
</dbReference>
<accession>A0A1Y1QU38</accession>
<evidence type="ECO:0000256" key="4">
    <source>
        <dbReference type="ARBA" id="ARBA00023136"/>
    </source>
</evidence>
<dbReference type="Proteomes" id="UP000192491">
    <property type="component" value="Unassembled WGS sequence"/>
</dbReference>
<sequence length="230" mass="26706">MTTHNLQHDLEREKQETDRYLKARMEWDDRYGSARMQALNWRYLSFFLLGLLMLSMLGMVYLGTLPKKAIHVIEVDKLGHAAYQGEAGTSGVQYKVNEASRKYHLTRFIEDVRSLPSDPIVVKRQWEDAYALVTPAAANMLSDYARKYVPTDRMKEERITLNNLTLIPISENSWSAEWEETYWNTRGGNNGTHQWKGIFNLTFQEPTTDAQLKVNPIGMYIDSFSWTQAE</sequence>
<evidence type="ECO:0000256" key="3">
    <source>
        <dbReference type="ARBA" id="ARBA00022989"/>
    </source>
</evidence>
<dbReference type="InterPro" id="IPR035658">
    <property type="entry name" value="TrbF"/>
</dbReference>
<evidence type="ECO:0000313" key="8">
    <source>
        <dbReference type="Proteomes" id="UP000192491"/>
    </source>
</evidence>
<dbReference type="NCBIfam" id="NF010446">
    <property type="entry name" value="PRK13872.1"/>
    <property type="match status" value="1"/>
</dbReference>
<evidence type="ECO:0000259" key="6">
    <source>
        <dbReference type="Pfam" id="PF04335"/>
    </source>
</evidence>
<gene>
    <name evidence="7" type="ORF">BWK73_10935</name>
</gene>
<feature type="transmembrane region" description="Helical" evidence="5">
    <location>
        <begin position="43"/>
        <end position="62"/>
    </location>
</feature>
<evidence type="ECO:0000256" key="1">
    <source>
        <dbReference type="ARBA" id="ARBA00004167"/>
    </source>
</evidence>
<dbReference type="InterPro" id="IPR007430">
    <property type="entry name" value="VirB8"/>
</dbReference>
<comment type="caution">
    <text evidence="7">The sequence shown here is derived from an EMBL/GenBank/DDBJ whole genome shotgun (WGS) entry which is preliminary data.</text>
</comment>
<dbReference type="InterPro" id="IPR032710">
    <property type="entry name" value="NTF2-like_dom_sf"/>
</dbReference>
<name>A0A1Y1QU38_9GAMM</name>
<dbReference type="CDD" id="cd16425">
    <property type="entry name" value="TrbF"/>
    <property type="match status" value="1"/>
</dbReference>
<evidence type="ECO:0000256" key="2">
    <source>
        <dbReference type="ARBA" id="ARBA00022692"/>
    </source>
</evidence>
<dbReference type="GO" id="GO:0016020">
    <property type="term" value="C:membrane"/>
    <property type="evidence" value="ECO:0007669"/>
    <property type="project" value="UniProtKB-SubCell"/>
</dbReference>
<organism evidence="7 8">
    <name type="scientific">Thiothrix lacustris</name>
    <dbReference type="NCBI Taxonomy" id="525917"/>
    <lineage>
        <taxon>Bacteria</taxon>
        <taxon>Pseudomonadati</taxon>
        <taxon>Pseudomonadota</taxon>
        <taxon>Gammaproteobacteria</taxon>
        <taxon>Thiotrichales</taxon>
        <taxon>Thiotrichaceae</taxon>
        <taxon>Thiothrix</taxon>
    </lineage>
</organism>
<keyword evidence="3 5" id="KW-1133">Transmembrane helix</keyword>
<dbReference type="Pfam" id="PF04335">
    <property type="entry name" value="VirB8"/>
    <property type="match status" value="1"/>
</dbReference>
<evidence type="ECO:0000313" key="7">
    <source>
        <dbReference type="EMBL" id="OQX13893.1"/>
    </source>
</evidence>
<comment type="subcellular location">
    <subcellularLocation>
        <location evidence="1">Membrane</location>
        <topology evidence="1">Single-pass membrane protein</topology>
    </subcellularLocation>
</comment>
<dbReference type="eggNOG" id="COG3701">
    <property type="taxonomic scope" value="Bacteria"/>
</dbReference>
<protein>
    <recommendedName>
        <fullName evidence="6">Bacterial virulence protein VirB8 domain-containing protein</fullName>
    </recommendedName>
</protein>
<reference evidence="7 8" key="1">
    <citation type="submission" date="2017-01" db="EMBL/GenBank/DDBJ databases">
        <title>Novel large sulfur bacteria in the metagenomes of groundwater-fed chemosynthetic microbial mats in the Lake Huron basin.</title>
        <authorList>
            <person name="Sharrar A.M."/>
            <person name="Flood B.E."/>
            <person name="Bailey J.V."/>
            <person name="Jones D.S."/>
            <person name="Biddanda B."/>
            <person name="Ruberg S.A."/>
            <person name="Marcus D.N."/>
            <person name="Dick G.J."/>
        </authorList>
    </citation>
    <scope>NUCLEOTIDE SEQUENCE [LARGE SCALE GENOMIC DNA]</scope>
    <source>
        <strain evidence="7">A8</strain>
    </source>
</reference>
<dbReference type="AlphaFoldDB" id="A0A1Y1QU38"/>